<evidence type="ECO:0000256" key="1">
    <source>
        <dbReference type="SAM" id="MobiDB-lite"/>
    </source>
</evidence>
<feature type="compositionally biased region" description="Basic and acidic residues" evidence="1">
    <location>
        <begin position="1"/>
        <end position="14"/>
    </location>
</feature>
<dbReference type="EMBL" id="GEDC01030739">
    <property type="protein sequence ID" value="JAS06559.1"/>
    <property type="molecule type" value="Transcribed_RNA"/>
</dbReference>
<feature type="region of interest" description="Disordered" evidence="1">
    <location>
        <begin position="1"/>
        <end position="56"/>
    </location>
</feature>
<name>A0A1B6BZW7_9HEMI</name>
<protein>
    <recommendedName>
        <fullName evidence="4">PiggyBac transposable element-derived protein domain-containing protein</fullName>
    </recommendedName>
</protein>
<dbReference type="EMBL" id="GEDC01029974">
    <property type="protein sequence ID" value="JAS07324.1"/>
    <property type="molecule type" value="Transcribed_RNA"/>
</dbReference>
<evidence type="ECO:0008006" key="4">
    <source>
        <dbReference type="Google" id="ProtNLM"/>
    </source>
</evidence>
<feature type="region of interest" description="Disordered" evidence="1">
    <location>
        <begin position="110"/>
        <end position="130"/>
    </location>
</feature>
<organism evidence="2">
    <name type="scientific">Clastoptera arizonana</name>
    <name type="common">Arizona spittle bug</name>
    <dbReference type="NCBI Taxonomy" id="38151"/>
    <lineage>
        <taxon>Eukaryota</taxon>
        <taxon>Metazoa</taxon>
        <taxon>Ecdysozoa</taxon>
        <taxon>Arthropoda</taxon>
        <taxon>Hexapoda</taxon>
        <taxon>Insecta</taxon>
        <taxon>Pterygota</taxon>
        <taxon>Neoptera</taxon>
        <taxon>Paraneoptera</taxon>
        <taxon>Hemiptera</taxon>
        <taxon>Auchenorrhyncha</taxon>
        <taxon>Cercopoidea</taxon>
        <taxon>Clastopteridae</taxon>
        <taxon>Clastoptera</taxon>
    </lineage>
</organism>
<accession>A0A1B6BZW7</accession>
<dbReference type="AlphaFoldDB" id="A0A1B6BZW7"/>
<sequence>MSKHDREQLRRWLQETEENSSVYGDSEDGSVFGVEDRDELEEDHTFDHSDEVGEEEEPLALLLNDDMDVEIERVPQGAPSQGSFINPEFYLGKDRQTVWYLDPQVSSASRTPRHNIIPTFHRPGPQGRARHAQTPVSAFQCIIDDDIITKIVEYTNIYIDNIRARFERERDAQSCKLKSCNT</sequence>
<gene>
    <name evidence="2" type="ORF">g.22755</name>
    <name evidence="3" type="ORF">g.22756</name>
</gene>
<proteinExistence type="predicted"/>
<evidence type="ECO:0000313" key="2">
    <source>
        <dbReference type="EMBL" id="JAS06559.1"/>
    </source>
</evidence>
<evidence type="ECO:0000313" key="3">
    <source>
        <dbReference type="EMBL" id="JAS07324.1"/>
    </source>
</evidence>
<reference evidence="2" key="1">
    <citation type="submission" date="2015-12" db="EMBL/GenBank/DDBJ databases">
        <title>De novo transcriptome assembly of four potential Pierce s Disease insect vectors from Arizona vineyards.</title>
        <authorList>
            <person name="Tassone E.E."/>
        </authorList>
    </citation>
    <scope>NUCLEOTIDE SEQUENCE</scope>
</reference>